<name>F2JLL0_CELLD</name>
<keyword evidence="1" id="KW-1133">Transmembrane helix</keyword>
<keyword evidence="1" id="KW-0472">Membrane</keyword>
<dbReference type="InterPro" id="IPR012340">
    <property type="entry name" value="NA-bd_OB-fold"/>
</dbReference>
<evidence type="ECO:0000259" key="2">
    <source>
        <dbReference type="Pfam" id="PF25842"/>
    </source>
</evidence>
<proteinExistence type="predicted"/>
<organism evidence="3 4">
    <name type="scientific">Cellulosilyticum lentocellum (strain ATCC 49066 / DSM 5427 / NCIMB 11756 / RHM5)</name>
    <name type="common">Clostridium lentocellum</name>
    <dbReference type="NCBI Taxonomy" id="642492"/>
    <lineage>
        <taxon>Bacteria</taxon>
        <taxon>Bacillati</taxon>
        <taxon>Bacillota</taxon>
        <taxon>Clostridia</taxon>
        <taxon>Lachnospirales</taxon>
        <taxon>Cellulosilyticaceae</taxon>
        <taxon>Cellulosilyticum</taxon>
    </lineage>
</organism>
<dbReference type="HOGENOM" id="CLU_1500938_0_0_9"/>
<dbReference type="Proteomes" id="UP000008467">
    <property type="component" value="Chromosome"/>
</dbReference>
<evidence type="ECO:0000313" key="3">
    <source>
        <dbReference type="EMBL" id="ADZ83401.1"/>
    </source>
</evidence>
<dbReference type="AlphaFoldDB" id="F2JLL0"/>
<dbReference type="KEGG" id="cle:Clole_1677"/>
<dbReference type="Pfam" id="PF25842">
    <property type="entry name" value="NfeD_TM"/>
    <property type="match status" value="1"/>
</dbReference>
<dbReference type="STRING" id="642492.Clole_1677"/>
<dbReference type="EMBL" id="CP002582">
    <property type="protein sequence ID" value="ADZ83401.1"/>
    <property type="molecule type" value="Genomic_DNA"/>
</dbReference>
<protein>
    <recommendedName>
        <fullName evidence="2">Membrane protein NfeD2 N-terminal transmembrane domain-containing protein</fullName>
    </recommendedName>
</protein>
<evidence type="ECO:0000313" key="4">
    <source>
        <dbReference type="Proteomes" id="UP000008467"/>
    </source>
</evidence>
<feature type="transmembrane region" description="Helical" evidence="1">
    <location>
        <begin position="41"/>
        <end position="65"/>
    </location>
</feature>
<feature type="transmembrane region" description="Helical" evidence="1">
    <location>
        <begin position="6"/>
        <end position="29"/>
    </location>
</feature>
<reference evidence="3 4" key="1">
    <citation type="journal article" date="2011" name="J. Bacteriol.">
        <title>Complete genome sequence of the cellulose-degrading bacterium Cellulosilyticum lentocellum.</title>
        <authorList>
            <consortium name="US DOE Joint Genome Institute"/>
            <person name="Miller D.A."/>
            <person name="Suen G."/>
            <person name="Bruce D."/>
            <person name="Copeland A."/>
            <person name="Cheng J.F."/>
            <person name="Detter C."/>
            <person name="Goodwin L.A."/>
            <person name="Han C.S."/>
            <person name="Hauser L.J."/>
            <person name="Land M.L."/>
            <person name="Lapidus A."/>
            <person name="Lucas S."/>
            <person name="Meincke L."/>
            <person name="Pitluck S."/>
            <person name="Tapia R."/>
            <person name="Teshima H."/>
            <person name="Woyke T."/>
            <person name="Fox B.G."/>
            <person name="Angert E.R."/>
            <person name="Currie C.R."/>
        </authorList>
    </citation>
    <scope>NUCLEOTIDE SEQUENCE [LARGE SCALE GENOMIC DNA]</scope>
    <source>
        <strain evidence="4">ATCC 49066 / DSM 5427 / NCIMB 11756 / RHM5</strain>
    </source>
</reference>
<feature type="transmembrane region" description="Helical" evidence="1">
    <location>
        <begin position="71"/>
        <end position="88"/>
    </location>
</feature>
<dbReference type="eggNOG" id="ENOG502ZRY3">
    <property type="taxonomic scope" value="Bacteria"/>
</dbReference>
<feature type="domain" description="Membrane protein NfeD2 N-terminal transmembrane" evidence="2">
    <location>
        <begin position="1"/>
        <end position="93"/>
    </location>
</feature>
<dbReference type="Gene3D" id="2.40.50.140">
    <property type="entry name" value="Nucleic acid-binding proteins"/>
    <property type="match status" value="1"/>
</dbReference>
<gene>
    <name evidence="3" type="ordered locus">Clole_1677</name>
</gene>
<sequence length="179" mass="19316">MSTIYLYALGFGLICLFISFILDGLSDLFQGLSYFDLSFDALPGILPITPLEICAFLVGFGGMGYTLFDKTSFHLIGAILTGCLLCYLTKTLIAHLKKVDSDALTDADLIGMEGKVIVTIFEGGTGSVALNTKHGKISYSAQSATPIQEGTIVKVLDIKKHILIVSDSPTYFLSNELMK</sequence>
<dbReference type="RefSeq" id="WP_013656698.1">
    <property type="nucleotide sequence ID" value="NC_015275.1"/>
</dbReference>
<keyword evidence="1" id="KW-0812">Transmembrane</keyword>
<keyword evidence="4" id="KW-1185">Reference proteome</keyword>
<accession>F2JLL0</accession>
<evidence type="ECO:0000256" key="1">
    <source>
        <dbReference type="SAM" id="Phobius"/>
    </source>
</evidence>
<dbReference type="InterPro" id="IPR058653">
    <property type="entry name" value="NfeD2_TM"/>
</dbReference>